<proteinExistence type="predicted"/>
<comment type="cofactor">
    <cofactor evidence="2">
        <name>Mg(2+)</name>
        <dbReference type="ChEBI" id="CHEBI:18420"/>
    </cofactor>
</comment>
<dbReference type="InterPro" id="IPR036457">
    <property type="entry name" value="PPM-type-like_dom_sf"/>
</dbReference>
<dbReference type="Proteomes" id="UP001345219">
    <property type="component" value="Chromosome 16"/>
</dbReference>
<evidence type="ECO:0000256" key="1">
    <source>
        <dbReference type="ARBA" id="ARBA00001936"/>
    </source>
</evidence>
<dbReference type="PROSITE" id="PS51746">
    <property type="entry name" value="PPM_2"/>
    <property type="match status" value="1"/>
</dbReference>
<dbReference type="CDD" id="cd00143">
    <property type="entry name" value="PP2Cc"/>
    <property type="match status" value="1"/>
</dbReference>
<keyword evidence="9" id="KW-1185">Reference proteome</keyword>
<evidence type="ECO:0000256" key="2">
    <source>
        <dbReference type="ARBA" id="ARBA00001946"/>
    </source>
</evidence>
<dbReference type="PANTHER" id="PTHR47992">
    <property type="entry name" value="PROTEIN PHOSPHATASE"/>
    <property type="match status" value="1"/>
</dbReference>
<dbReference type="InterPro" id="IPR015655">
    <property type="entry name" value="PP2C"/>
</dbReference>
<comment type="caution">
    <text evidence="8">The sequence shown here is derived from an EMBL/GenBank/DDBJ whole genome shotgun (WGS) entry which is preliminary data.</text>
</comment>
<evidence type="ECO:0000313" key="9">
    <source>
        <dbReference type="Proteomes" id="UP001345219"/>
    </source>
</evidence>
<protein>
    <recommendedName>
        <fullName evidence="7">PPM-type phosphatase domain-containing protein</fullName>
    </recommendedName>
</protein>
<dbReference type="Gene3D" id="3.60.40.10">
    <property type="entry name" value="PPM-type phosphatase domain"/>
    <property type="match status" value="1"/>
</dbReference>
<dbReference type="SMART" id="SM00332">
    <property type="entry name" value="PP2Cc"/>
    <property type="match status" value="1"/>
</dbReference>
<dbReference type="GO" id="GO:0004722">
    <property type="term" value="F:protein serine/threonine phosphatase activity"/>
    <property type="evidence" value="ECO:0007669"/>
    <property type="project" value="InterPro"/>
</dbReference>
<accession>A0AAN7PUV4</accession>
<feature type="domain" description="PPM-type phosphatase" evidence="7">
    <location>
        <begin position="118"/>
        <end position="371"/>
    </location>
</feature>
<dbReference type="InterPro" id="IPR001932">
    <property type="entry name" value="PPM-type_phosphatase-like_dom"/>
</dbReference>
<evidence type="ECO:0000259" key="7">
    <source>
        <dbReference type="PROSITE" id="PS51746"/>
    </source>
</evidence>
<evidence type="ECO:0000256" key="6">
    <source>
        <dbReference type="ARBA" id="ARBA00023211"/>
    </source>
</evidence>
<dbReference type="GO" id="GO:0046872">
    <property type="term" value="F:metal ion binding"/>
    <property type="evidence" value="ECO:0007669"/>
    <property type="project" value="UniProtKB-KW"/>
</dbReference>
<reference evidence="8 9" key="1">
    <citation type="journal article" date="2023" name="Hortic Res">
        <title>Pangenome of water caltrop reveals structural variations and asymmetric subgenome divergence after allopolyploidization.</title>
        <authorList>
            <person name="Zhang X."/>
            <person name="Chen Y."/>
            <person name="Wang L."/>
            <person name="Yuan Y."/>
            <person name="Fang M."/>
            <person name="Shi L."/>
            <person name="Lu R."/>
            <person name="Comes H.P."/>
            <person name="Ma Y."/>
            <person name="Chen Y."/>
            <person name="Huang G."/>
            <person name="Zhou Y."/>
            <person name="Zheng Z."/>
            <person name="Qiu Y."/>
        </authorList>
    </citation>
    <scope>NUCLEOTIDE SEQUENCE [LARGE SCALE GENOMIC DNA]</scope>
    <source>
        <tissue evidence="8">Roots</tissue>
    </source>
</reference>
<comment type="cofactor">
    <cofactor evidence="1">
        <name>Mn(2+)</name>
        <dbReference type="ChEBI" id="CHEBI:29035"/>
    </cofactor>
</comment>
<evidence type="ECO:0000256" key="4">
    <source>
        <dbReference type="ARBA" id="ARBA00022801"/>
    </source>
</evidence>
<sequence>MPFEKMMSVFVSARGSPTSSLMPASSPCSEASVPWSGLCFGPTAIGEEFDQGGLPSYHQEIIPTGSPVRRKPSSVKVNGRPTRLVLPEQQRSSAVEFSEFMSRAKAGKKGAFEVRGRGYFLASKNGRRAVGEDGYGVVLDISGDPKQAFFTVIDGHGGHGGHAATDHVAERLGENIVRAIGSFGKEGSDTYSLEHAIREGYLVTDEEFLRKGEIGGACAASVLLKDGELHAANVGDCRVVLSRGGVATSLTSDHRPSRDDERLRIERSGGFVHLRNGVWRVQGSLAISRAIGDAHLKEWIISEPEIRKLPISPDCQFLILGTDGLWDKVSCQEAVDAVSQDESFEDSCRKLIEMSTCRGSLDDITVMVIDLRDFVKGSGS</sequence>
<keyword evidence="4" id="KW-0378">Hydrolase</keyword>
<keyword evidence="3" id="KW-0479">Metal-binding</keyword>
<evidence type="ECO:0000313" key="8">
    <source>
        <dbReference type="EMBL" id="KAK4752030.1"/>
    </source>
</evidence>
<keyword evidence="5" id="KW-0460">Magnesium</keyword>
<organism evidence="8 9">
    <name type="scientific">Trapa incisa</name>
    <dbReference type="NCBI Taxonomy" id="236973"/>
    <lineage>
        <taxon>Eukaryota</taxon>
        <taxon>Viridiplantae</taxon>
        <taxon>Streptophyta</taxon>
        <taxon>Embryophyta</taxon>
        <taxon>Tracheophyta</taxon>
        <taxon>Spermatophyta</taxon>
        <taxon>Magnoliopsida</taxon>
        <taxon>eudicotyledons</taxon>
        <taxon>Gunneridae</taxon>
        <taxon>Pentapetalae</taxon>
        <taxon>rosids</taxon>
        <taxon>malvids</taxon>
        <taxon>Myrtales</taxon>
        <taxon>Lythraceae</taxon>
        <taxon>Trapa</taxon>
    </lineage>
</organism>
<dbReference type="FunFam" id="3.60.40.10:FF:000079">
    <property type="entry name" value="Probable protein phosphatase 2C 74"/>
    <property type="match status" value="1"/>
</dbReference>
<dbReference type="SMART" id="SM00331">
    <property type="entry name" value="PP2C_SIG"/>
    <property type="match status" value="1"/>
</dbReference>
<keyword evidence="6" id="KW-0464">Manganese</keyword>
<evidence type="ECO:0000256" key="5">
    <source>
        <dbReference type="ARBA" id="ARBA00022842"/>
    </source>
</evidence>
<dbReference type="Pfam" id="PF00481">
    <property type="entry name" value="PP2C"/>
    <property type="match status" value="1"/>
</dbReference>
<dbReference type="AlphaFoldDB" id="A0AAN7PUV4"/>
<gene>
    <name evidence="8" type="ORF">SAY87_020828</name>
</gene>
<name>A0AAN7PUV4_9MYRT</name>
<evidence type="ECO:0000256" key="3">
    <source>
        <dbReference type="ARBA" id="ARBA00022723"/>
    </source>
</evidence>
<dbReference type="EMBL" id="JAXIOK010000016">
    <property type="protein sequence ID" value="KAK4752030.1"/>
    <property type="molecule type" value="Genomic_DNA"/>
</dbReference>
<dbReference type="SUPFAM" id="SSF81606">
    <property type="entry name" value="PP2C-like"/>
    <property type="match status" value="1"/>
</dbReference>